<evidence type="ECO:0000313" key="3">
    <source>
        <dbReference type="Proteomes" id="UP000479190"/>
    </source>
</evidence>
<protein>
    <submittedName>
        <fullName evidence="2">Uncharacterized protein</fullName>
    </submittedName>
</protein>
<feature type="region of interest" description="Disordered" evidence="1">
    <location>
        <begin position="139"/>
        <end position="158"/>
    </location>
</feature>
<accession>A0A6H5J232</accession>
<dbReference type="EMBL" id="CADCXV010001338">
    <property type="protein sequence ID" value="CAB0043645.1"/>
    <property type="molecule type" value="Genomic_DNA"/>
</dbReference>
<sequence length="764" mass="87043">MDNLIFGRNINRRASARVKYLKNDDRSHSSETVIVSRLYNYHCVGIKPRFLMKRLSTTGRGESVQCVTLIDKNMMVKEEPQDTWPDAGDDYDSDSVDSSEAKNIQMFPLYKSLTMSHLAKILSLLLLATICCSLNASASPTKESSRHSNDHDDDPPNFIFDRQSYKNDSYVKLICTWYNPHRGVTKCKISAVKAKPGENDVPESKKRCEVWLAADRKLGGNETRVLRFGPDKAIVSWQAPTWRMSIVHFDNCTVYPPSHMWLRLRLYQPVSYIVYENSFDVVVGSDDFPECRIPASGRDVPRCRITFDERGLPVHRDPDHRFWFNQTVRDDDMILEPLDHDRPASGHLLIDTIATDNKTTVRASIVQPDGQILELRRYEQSWVDGVNPYNLIAHSTAHGLIGVCVGLIDRINFTCSQFDRRGQLKIETTSDELSIGYEFDAINLAEGGMLLAYIERAGPGPWHYSNNPMLFHTARIDGGDGGSVHKYVFGAMEWYECQEGHKRAGVELYEQQPGHYCITEICYKDPKRYSTRRSRWLDFKPLCFTDESQQVKKEENDTFPDAGEDYVFDFMNSYKAQKFETSTFDKSSFFYLYGISSVDRNTLKSSARVNMSSSSSRISALGLLLVLSMSSTVCWASMVDKLTNEQLKMVEKQLADLGQNGDMTCQNYGEKCKLYEEELVDFCLRQRSRPRSDTIEEQRATGARKCAHFAARARDPDHPCTALACTCIYVCIIHICAFVEEDDGLDSAGPPRDRTAAHNYLLYL</sequence>
<organism evidence="2 3">
    <name type="scientific">Trichogramma brassicae</name>
    <dbReference type="NCBI Taxonomy" id="86971"/>
    <lineage>
        <taxon>Eukaryota</taxon>
        <taxon>Metazoa</taxon>
        <taxon>Ecdysozoa</taxon>
        <taxon>Arthropoda</taxon>
        <taxon>Hexapoda</taxon>
        <taxon>Insecta</taxon>
        <taxon>Pterygota</taxon>
        <taxon>Neoptera</taxon>
        <taxon>Endopterygota</taxon>
        <taxon>Hymenoptera</taxon>
        <taxon>Apocrita</taxon>
        <taxon>Proctotrupomorpha</taxon>
        <taxon>Chalcidoidea</taxon>
        <taxon>Trichogrammatidae</taxon>
        <taxon>Trichogramma</taxon>
    </lineage>
</organism>
<proteinExistence type="predicted"/>
<reference evidence="2 3" key="1">
    <citation type="submission" date="2020-02" db="EMBL/GenBank/DDBJ databases">
        <authorList>
            <person name="Ferguson B K."/>
        </authorList>
    </citation>
    <scope>NUCLEOTIDE SEQUENCE [LARGE SCALE GENOMIC DNA]</scope>
</reference>
<gene>
    <name evidence="2" type="ORF">TBRA_LOCUS15233</name>
</gene>
<keyword evidence="3" id="KW-1185">Reference proteome</keyword>
<dbReference type="OrthoDB" id="10393787at2759"/>
<name>A0A6H5J232_9HYME</name>
<evidence type="ECO:0000256" key="1">
    <source>
        <dbReference type="SAM" id="MobiDB-lite"/>
    </source>
</evidence>
<dbReference type="AlphaFoldDB" id="A0A6H5J232"/>
<evidence type="ECO:0000313" key="2">
    <source>
        <dbReference type="EMBL" id="CAB0043645.1"/>
    </source>
</evidence>
<dbReference type="Proteomes" id="UP000479190">
    <property type="component" value="Unassembled WGS sequence"/>
</dbReference>